<gene>
    <name evidence="9" type="ORF">J2Z37_005025</name>
</gene>
<feature type="transmembrane region" description="Helical" evidence="7">
    <location>
        <begin position="401"/>
        <end position="422"/>
    </location>
</feature>
<feature type="transmembrane region" description="Helical" evidence="7">
    <location>
        <begin position="104"/>
        <end position="125"/>
    </location>
</feature>
<keyword evidence="6 7" id="KW-0472">Membrane</keyword>
<feature type="transmembrane region" description="Helical" evidence="7">
    <location>
        <begin position="214"/>
        <end position="237"/>
    </location>
</feature>
<feature type="transmembrane region" description="Helical" evidence="7">
    <location>
        <begin position="49"/>
        <end position="67"/>
    </location>
</feature>
<dbReference type="PANTHER" id="PTHR33362:SF3">
    <property type="entry name" value="SIALIC ACID TRAP TRANSPORTER PERMEASE PROTEIN SIAT"/>
    <property type="match status" value="1"/>
</dbReference>
<keyword evidence="10" id="KW-1185">Reference proteome</keyword>
<feature type="transmembrane region" description="Helical" evidence="7">
    <location>
        <begin position="137"/>
        <end position="160"/>
    </location>
</feature>
<keyword evidence="4 7" id="KW-0812">Transmembrane</keyword>
<dbReference type="PIRSF" id="PIRSF006066">
    <property type="entry name" value="HI0050"/>
    <property type="match status" value="1"/>
</dbReference>
<evidence type="ECO:0000256" key="2">
    <source>
        <dbReference type="ARBA" id="ARBA00022475"/>
    </source>
</evidence>
<comment type="caution">
    <text evidence="9">The sequence shown here is derived from an EMBL/GenBank/DDBJ whole genome shotgun (WGS) entry which is preliminary data.</text>
</comment>
<sequence length="427" mass="45076">MITMILFFTSFFLSIAIGVPIFLCLGVGALILVWLATGQIPFEIIGQKMLIGVDSFPLMAIPFFILAGELMNTNSISGKLIEFVKAIIGRVRGGLAMVGVGTSIFFSGISGSASADTAAVGSALIPAMKKDGYPTAFSAGMIAAAGSIGPIIPPSIPLIIYGVIAEVSIEKLFVGGYVPGVMMGIFFFLYIYYVAKKNNFPVGAKISIQQFFRIVGQALPTLLLPVIIMGGIVTGVFTATEAAGVAAGYAFLLSVVIYREVRWKDVLPLFGRAALTSSVILVIISASSLLSWIMTREQIPQTISNYILSLSTNPVIVLVLINIVLLVAGMFLDAVSVLMILTPIFLPAILALGIDPVLFGVMIAVNLSIGVLTPPVGLNLFVASSIANIDVLSVSKATIPFILCIIAVLVIMICFPISITYLPSLLD</sequence>
<evidence type="ECO:0000313" key="9">
    <source>
        <dbReference type="EMBL" id="MBP1935005.1"/>
    </source>
</evidence>
<proteinExistence type="predicted"/>
<feature type="transmembrane region" description="Helical" evidence="7">
    <location>
        <begin position="172"/>
        <end position="193"/>
    </location>
</feature>
<feature type="transmembrane region" description="Helical" evidence="7">
    <location>
        <begin position="371"/>
        <end position="389"/>
    </location>
</feature>
<evidence type="ECO:0000256" key="6">
    <source>
        <dbReference type="ARBA" id="ARBA00023136"/>
    </source>
</evidence>
<feature type="transmembrane region" description="Helical" evidence="7">
    <location>
        <begin position="273"/>
        <end position="294"/>
    </location>
</feature>
<evidence type="ECO:0000256" key="5">
    <source>
        <dbReference type="ARBA" id="ARBA00022989"/>
    </source>
</evidence>
<dbReference type="PANTHER" id="PTHR33362">
    <property type="entry name" value="SIALIC ACID TRAP TRANSPORTER PERMEASE PROTEIN SIAT-RELATED"/>
    <property type="match status" value="1"/>
</dbReference>
<comment type="subcellular location">
    <subcellularLocation>
        <location evidence="1">Cell inner membrane</location>
        <topology evidence="1">Multi-pass membrane protein</topology>
    </subcellularLocation>
</comment>
<evidence type="ECO:0000256" key="1">
    <source>
        <dbReference type="ARBA" id="ARBA00004429"/>
    </source>
</evidence>
<dbReference type="RefSeq" id="WP_209812970.1">
    <property type="nucleotide sequence ID" value="NZ_JAGGKT010000035.1"/>
</dbReference>
<evidence type="ECO:0000256" key="4">
    <source>
        <dbReference type="ARBA" id="ARBA00022692"/>
    </source>
</evidence>
<feature type="transmembrane region" description="Helical" evidence="7">
    <location>
        <begin position="6"/>
        <end position="37"/>
    </location>
</feature>
<feature type="domain" description="TRAP C4-dicarboxylate transport system permease DctM subunit" evidence="8">
    <location>
        <begin position="9"/>
        <end position="416"/>
    </location>
</feature>
<keyword evidence="2" id="KW-1003">Cell membrane</keyword>
<feature type="transmembrane region" description="Helical" evidence="7">
    <location>
        <begin position="314"/>
        <end position="332"/>
    </location>
</feature>
<dbReference type="Pfam" id="PF06808">
    <property type="entry name" value="DctM"/>
    <property type="match status" value="1"/>
</dbReference>
<dbReference type="InterPro" id="IPR004681">
    <property type="entry name" value="TRAP_DctM"/>
</dbReference>
<accession>A0ABS4GYP5</accession>
<dbReference type="NCBIfam" id="TIGR00786">
    <property type="entry name" value="dctM"/>
    <property type="match status" value="1"/>
</dbReference>
<feature type="transmembrane region" description="Helical" evidence="7">
    <location>
        <begin position="243"/>
        <end position="261"/>
    </location>
</feature>
<evidence type="ECO:0000256" key="3">
    <source>
        <dbReference type="ARBA" id="ARBA00022519"/>
    </source>
</evidence>
<evidence type="ECO:0000256" key="7">
    <source>
        <dbReference type="SAM" id="Phobius"/>
    </source>
</evidence>
<dbReference type="Proteomes" id="UP001519343">
    <property type="component" value="Unassembled WGS sequence"/>
</dbReference>
<name>A0ABS4GYP5_9BACL</name>
<reference evidence="9 10" key="1">
    <citation type="submission" date="2021-03" db="EMBL/GenBank/DDBJ databases">
        <title>Genomic Encyclopedia of Type Strains, Phase IV (KMG-IV): sequencing the most valuable type-strain genomes for metagenomic binning, comparative biology and taxonomic classification.</title>
        <authorList>
            <person name="Goeker M."/>
        </authorList>
    </citation>
    <scope>NUCLEOTIDE SEQUENCE [LARGE SCALE GENOMIC DNA]</scope>
    <source>
        <strain evidence="9 10">DSM 24738</strain>
    </source>
</reference>
<feature type="transmembrane region" description="Helical" evidence="7">
    <location>
        <begin position="344"/>
        <end position="365"/>
    </location>
</feature>
<dbReference type="InterPro" id="IPR010656">
    <property type="entry name" value="DctM"/>
</dbReference>
<dbReference type="EMBL" id="JAGGKT010000035">
    <property type="protein sequence ID" value="MBP1935005.1"/>
    <property type="molecule type" value="Genomic_DNA"/>
</dbReference>
<evidence type="ECO:0000259" key="8">
    <source>
        <dbReference type="Pfam" id="PF06808"/>
    </source>
</evidence>
<protein>
    <submittedName>
        <fullName evidence="9">C4-dicarboxylate transporter DctM subunit</fullName>
    </submittedName>
</protein>
<keyword evidence="5 7" id="KW-1133">Transmembrane helix</keyword>
<evidence type="ECO:0000313" key="10">
    <source>
        <dbReference type="Proteomes" id="UP001519343"/>
    </source>
</evidence>
<keyword evidence="3" id="KW-0997">Cell inner membrane</keyword>
<organism evidence="9 10">
    <name type="scientific">Ammoniphilus resinae</name>
    <dbReference type="NCBI Taxonomy" id="861532"/>
    <lineage>
        <taxon>Bacteria</taxon>
        <taxon>Bacillati</taxon>
        <taxon>Bacillota</taxon>
        <taxon>Bacilli</taxon>
        <taxon>Bacillales</taxon>
        <taxon>Paenibacillaceae</taxon>
        <taxon>Aneurinibacillus group</taxon>
        <taxon>Ammoniphilus</taxon>
    </lineage>
</organism>